<evidence type="ECO:0000256" key="1">
    <source>
        <dbReference type="ARBA" id="ARBA00006479"/>
    </source>
</evidence>
<dbReference type="InterPro" id="IPR043129">
    <property type="entry name" value="ATPase_NBD"/>
</dbReference>
<proteinExistence type="inferred from homology"/>
<dbReference type="Pfam" id="PF00480">
    <property type="entry name" value="ROK"/>
    <property type="match status" value="1"/>
</dbReference>
<dbReference type="InterPro" id="IPR049874">
    <property type="entry name" value="ROK_cs"/>
</dbReference>
<name>Q1IJT5_KORVE</name>
<dbReference type="PROSITE" id="PS01125">
    <property type="entry name" value="ROK"/>
    <property type="match status" value="1"/>
</dbReference>
<protein>
    <submittedName>
        <fullName evidence="2">Glucokinase</fullName>
        <ecNumber evidence="2">2.7.1.2</ecNumber>
    </submittedName>
</protein>
<evidence type="ECO:0000313" key="3">
    <source>
        <dbReference type="Proteomes" id="UP000002432"/>
    </source>
</evidence>
<keyword evidence="3" id="KW-1185">Reference proteome</keyword>
<keyword evidence="2" id="KW-0808">Transferase</keyword>
<dbReference type="EC" id="2.7.1.2" evidence="2"/>
<sequence length="347" mass="36593">MSYAIGVDLGGTNLRIAAVEERGTLLEKVTLGTQVQRGREYVVGQMTDAIRHVTTKYQDHGKLIGIGIGVPGFIDMDTGTVRESPNLPGWSNYPVHKDIESRLGTKVILENDANAAAMGEKWLGAGRDTDDMVMYTLGTGVGGGIIMAGRLWHGMNGMAGELGHHTVLPDGHICGCGNHGCLEQYASATAVVRMAREAVANGLSDALANASRNDVEFSSKVIYQLAIQGDKAAQEIFNTVGHSIGIAVANMVNALNFPMYVIGGGVASAWDAFHNPMMEEVRKRSFIYRVTAPEAVAAGQKRTIVTRALLGGDAGLFGAARLPMVVNGESSAPAAQSKADTPVAGTR</sequence>
<dbReference type="AlphaFoldDB" id="Q1IJT5"/>
<dbReference type="KEGG" id="aba:Acid345_3865"/>
<dbReference type="Gene3D" id="3.30.420.40">
    <property type="match status" value="2"/>
</dbReference>
<dbReference type="EnsemblBacteria" id="ABF42865">
    <property type="protein sequence ID" value="ABF42865"/>
    <property type="gene ID" value="Acid345_3865"/>
</dbReference>
<dbReference type="OrthoDB" id="9810372at2"/>
<organism evidence="2 3">
    <name type="scientific">Koribacter versatilis (strain Ellin345)</name>
    <dbReference type="NCBI Taxonomy" id="204669"/>
    <lineage>
        <taxon>Bacteria</taxon>
        <taxon>Pseudomonadati</taxon>
        <taxon>Acidobacteriota</taxon>
        <taxon>Terriglobia</taxon>
        <taxon>Terriglobales</taxon>
        <taxon>Candidatus Korobacteraceae</taxon>
        <taxon>Candidatus Korobacter</taxon>
    </lineage>
</organism>
<dbReference type="Proteomes" id="UP000002432">
    <property type="component" value="Chromosome"/>
</dbReference>
<evidence type="ECO:0000313" key="2">
    <source>
        <dbReference type="EMBL" id="ABF42865.1"/>
    </source>
</evidence>
<dbReference type="InterPro" id="IPR000600">
    <property type="entry name" value="ROK"/>
</dbReference>
<accession>Q1IJT5</accession>
<dbReference type="SUPFAM" id="SSF53067">
    <property type="entry name" value="Actin-like ATPase domain"/>
    <property type="match status" value="1"/>
</dbReference>
<comment type="similarity">
    <text evidence="1">Belongs to the ROK (NagC/XylR) family.</text>
</comment>
<dbReference type="GO" id="GO:0004340">
    <property type="term" value="F:glucokinase activity"/>
    <property type="evidence" value="ECO:0007669"/>
    <property type="project" value="UniProtKB-EC"/>
</dbReference>
<dbReference type="STRING" id="204669.Acid345_3865"/>
<gene>
    <name evidence="2" type="ordered locus">Acid345_3865</name>
</gene>
<dbReference type="RefSeq" id="WP_011524664.1">
    <property type="nucleotide sequence ID" value="NC_008009.1"/>
</dbReference>
<dbReference type="eggNOG" id="COG1940">
    <property type="taxonomic scope" value="Bacteria"/>
</dbReference>
<dbReference type="HOGENOM" id="CLU_036604_0_4_0"/>
<dbReference type="EMBL" id="CP000360">
    <property type="protein sequence ID" value="ABF42865.1"/>
    <property type="molecule type" value="Genomic_DNA"/>
</dbReference>
<reference evidence="2 3" key="1">
    <citation type="journal article" date="2009" name="Appl. Environ. Microbiol.">
        <title>Three genomes from the phylum Acidobacteria provide insight into the lifestyles of these microorganisms in soils.</title>
        <authorList>
            <person name="Ward N.L."/>
            <person name="Challacombe J.F."/>
            <person name="Janssen P.H."/>
            <person name="Henrissat B."/>
            <person name="Coutinho P.M."/>
            <person name="Wu M."/>
            <person name="Xie G."/>
            <person name="Haft D.H."/>
            <person name="Sait M."/>
            <person name="Badger J."/>
            <person name="Barabote R.D."/>
            <person name="Bradley B."/>
            <person name="Brettin T.S."/>
            <person name="Brinkac L.M."/>
            <person name="Bruce D."/>
            <person name="Creasy T."/>
            <person name="Daugherty S.C."/>
            <person name="Davidsen T.M."/>
            <person name="DeBoy R.T."/>
            <person name="Detter J.C."/>
            <person name="Dodson R.J."/>
            <person name="Durkin A.S."/>
            <person name="Ganapathy A."/>
            <person name="Gwinn-Giglio M."/>
            <person name="Han C.S."/>
            <person name="Khouri H."/>
            <person name="Kiss H."/>
            <person name="Kothari S.P."/>
            <person name="Madupu R."/>
            <person name="Nelson K.E."/>
            <person name="Nelson W.C."/>
            <person name="Paulsen I."/>
            <person name="Penn K."/>
            <person name="Ren Q."/>
            <person name="Rosovitz M.J."/>
            <person name="Selengut J.D."/>
            <person name="Shrivastava S."/>
            <person name="Sullivan S.A."/>
            <person name="Tapia R."/>
            <person name="Thompson L.S."/>
            <person name="Watkins K.L."/>
            <person name="Yang Q."/>
            <person name="Yu C."/>
            <person name="Zafar N."/>
            <person name="Zhou L."/>
            <person name="Kuske C.R."/>
        </authorList>
    </citation>
    <scope>NUCLEOTIDE SEQUENCE [LARGE SCALE GENOMIC DNA]</scope>
    <source>
        <strain evidence="2 3">Ellin345</strain>
    </source>
</reference>
<dbReference type="PANTHER" id="PTHR18964:SF149">
    <property type="entry name" value="BIFUNCTIONAL UDP-N-ACETYLGLUCOSAMINE 2-EPIMERASE_N-ACETYLMANNOSAMINE KINASE"/>
    <property type="match status" value="1"/>
</dbReference>
<dbReference type="PANTHER" id="PTHR18964">
    <property type="entry name" value="ROK (REPRESSOR, ORF, KINASE) FAMILY"/>
    <property type="match status" value="1"/>
</dbReference>